<dbReference type="Proteomes" id="UP000598775">
    <property type="component" value="Unassembled WGS sequence"/>
</dbReference>
<protein>
    <submittedName>
        <fullName evidence="2">Uncharacterized protein</fullName>
    </submittedName>
</protein>
<accession>A0A917B546</accession>
<keyword evidence="3" id="KW-1185">Reference proteome</keyword>
<proteinExistence type="predicted"/>
<dbReference type="EMBL" id="BMGP01000002">
    <property type="protein sequence ID" value="GGF22524.1"/>
    <property type="molecule type" value="Genomic_DNA"/>
</dbReference>
<evidence type="ECO:0000256" key="1">
    <source>
        <dbReference type="SAM" id="MobiDB-lite"/>
    </source>
</evidence>
<organism evidence="2 3">
    <name type="scientific">Subtercola lobariae</name>
    <dbReference type="NCBI Taxonomy" id="1588641"/>
    <lineage>
        <taxon>Bacteria</taxon>
        <taxon>Bacillati</taxon>
        <taxon>Actinomycetota</taxon>
        <taxon>Actinomycetes</taxon>
        <taxon>Micrococcales</taxon>
        <taxon>Microbacteriaceae</taxon>
        <taxon>Subtercola</taxon>
    </lineage>
</organism>
<comment type="caution">
    <text evidence="2">The sequence shown here is derived from an EMBL/GenBank/DDBJ whole genome shotgun (WGS) entry which is preliminary data.</text>
</comment>
<reference evidence="2 3" key="1">
    <citation type="journal article" date="2014" name="Int. J. Syst. Evol. Microbiol.">
        <title>Complete genome sequence of Corynebacterium casei LMG S-19264T (=DSM 44701T), isolated from a smear-ripened cheese.</title>
        <authorList>
            <consortium name="US DOE Joint Genome Institute (JGI-PGF)"/>
            <person name="Walter F."/>
            <person name="Albersmeier A."/>
            <person name="Kalinowski J."/>
            <person name="Ruckert C."/>
        </authorList>
    </citation>
    <scope>NUCLEOTIDE SEQUENCE [LARGE SCALE GENOMIC DNA]</scope>
    <source>
        <strain evidence="2 3">CGMCC 1.12976</strain>
    </source>
</reference>
<name>A0A917B546_9MICO</name>
<gene>
    <name evidence="2" type="ORF">GCM10011399_15250</name>
</gene>
<feature type="compositionally biased region" description="Low complexity" evidence="1">
    <location>
        <begin position="102"/>
        <end position="113"/>
    </location>
</feature>
<dbReference type="RefSeq" id="WP_188676080.1">
    <property type="nucleotide sequence ID" value="NZ_BMGP01000002.1"/>
</dbReference>
<evidence type="ECO:0000313" key="2">
    <source>
        <dbReference type="EMBL" id="GGF22524.1"/>
    </source>
</evidence>
<sequence>MLPGGTVFAYIVKVPGLDTLVELRQAPAVAARQSGFDPIVFAAETVADLGAWQRHFDANHIAHSGVLRGTLGWLLICRIEPSAEQRRRHFGQRCRRRREKVVGGVLSSRSGSLATASGARRQRSGERQQTEPSSGRFR</sequence>
<dbReference type="AlphaFoldDB" id="A0A917B546"/>
<evidence type="ECO:0000313" key="3">
    <source>
        <dbReference type="Proteomes" id="UP000598775"/>
    </source>
</evidence>
<feature type="region of interest" description="Disordered" evidence="1">
    <location>
        <begin position="101"/>
        <end position="138"/>
    </location>
</feature>